<feature type="chain" id="PRO_5040440062" evidence="5">
    <location>
        <begin position="20"/>
        <end position="618"/>
    </location>
</feature>
<dbReference type="InterPro" id="IPR036179">
    <property type="entry name" value="Ig-like_dom_sf"/>
</dbReference>
<evidence type="ECO:0000256" key="1">
    <source>
        <dbReference type="ARBA" id="ARBA00004167"/>
    </source>
</evidence>
<sequence length="618" mass="68972">MEILFMSIIVASLAWLISTEQGGVGQFSSLVGLQEKGVSGKQRPLGNETLTELGPNQNDTMAEPGIEDTEIIELRAMRDREASIPCGNKKPVLDGPSTYVKWLKNDKEIKYIYPNQDNEDNWPNPENIYETSCDPGLCRDPTNLIIKKVSNQDEGLYRCRIYSESKLIDHIIQLRVVDAPDTPTIYVNGEEFRRITVGPVNIGSDMNITCDVERRNTETEIYWRRDGAVTDSTIFTTYNRVQAELVLENLTRQDDKMHLECLVQTADVSEAIVRPLVIRMILPPVSINILLNGNNKFAVGVPRQVECLVSGSFPAPIVGWFLGDSLLTPTDFKVFDENMMSSILTLTAALDDNGKVLTCRAHNMLIPSEMYENKVNITVGFAPECATKRVVTVGIIKEEVETVTCTVRAVPEPFQFVWTYSDLRTVTTEGTALSKHKFASNLTWVPSDSDFGVLECRAINLFGIQKNPCLFHIIPGGPPEVPNCEISRSVASQLEVNCKLEESEKKDTPDPGWMVYVEFIGGMIFITVAVSIIGLGTQICFVKRDEDSEPVVEPEQNECFHREPDIEMENLSVVLLDTPVCSPVVQTSRIFVGGPSTPAEEEEYVKDQDVDSQQIFIV</sequence>
<keyword evidence="2 4" id="KW-0472">Membrane</keyword>
<dbReference type="OrthoDB" id="10006996at2759"/>
<feature type="domain" description="Ig-like" evidence="6">
    <location>
        <begin position="283"/>
        <end position="378"/>
    </location>
</feature>
<evidence type="ECO:0000256" key="5">
    <source>
        <dbReference type="SAM" id="SignalP"/>
    </source>
</evidence>
<proteinExistence type="predicted"/>
<evidence type="ECO:0000256" key="2">
    <source>
        <dbReference type="ARBA" id="ARBA00023136"/>
    </source>
</evidence>
<dbReference type="SUPFAM" id="SSF48726">
    <property type="entry name" value="Immunoglobulin"/>
    <property type="match status" value="4"/>
</dbReference>
<dbReference type="InterPro" id="IPR003599">
    <property type="entry name" value="Ig_sub"/>
</dbReference>
<evidence type="ECO:0000259" key="6">
    <source>
        <dbReference type="PROSITE" id="PS50835"/>
    </source>
</evidence>
<organism evidence="7 8">
    <name type="scientific">Spodoptera frugiperda</name>
    <name type="common">Fall armyworm</name>
    <dbReference type="NCBI Taxonomy" id="7108"/>
    <lineage>
        <taxon>Eukaryota</taxon>
        <taxon>Metazoa</taxon>
        <taxon>Ecdysozoa</taxon>
        <taxon>Arthropoda</taxon>
        <taxon>Hexapoda</taxon>
        <taxon>Insecta</taxon>
        <taxon>Pterygota</taxon>
        <taxon>Neoptera</taxon>
        <taxon>Endopterygota</taxon>
        <taxon>Lepidoptera</taxon>
        <taxon>Glossata</taxon>
        <taxon>Ditrysia</taxon>
        <taxon>Noctuoidea</taxon>
        <taxon>Noctuidae</taxon>
        <taxon>Amphipyrinae</taxon>
        <taxon>Spodoptera</taxon>
    </lineage>
</organism>
<evidence type="ECO:0000256" key="4">
    <source>
        <dbReference type="SAM" id="Phobius"/>
    </source>
</evidence>
<gene>
    <name evidence="8" type="primary">LOC118267018</name>
</gene>
<dbReference type="InterPro" id="IPR013783">
    <property type="entry name" value="Ig-like_fold"/>
</dbReference>
<feature type="transmembrane region" description="Helical" evidence="4">
    <location>
        <begin position="513"/>
        <end position="535"/>
    </location>
</feature>
<keyword evidence="4" id="KW-1133">Transmembrane helix</keyword>
<dbReference type="PROSITE" id="PS50835">
    <property type="entry name" value="IG_LIKE"/>
    <property type="match status" value="3"/>
</dbReference>
<dbReference type="InterPro" id="IPR013151">
    <property type="entry name" value="Immunoglobulin_dom"/>
</dbReference>
<dbReference type="InterPro" id="IPR013162">
    <property type="entry name" value="CD80_C2-set"/>
</dbReference>
<evidence type="ECO:0000256" key="3">
    <source>
        <dbReference type="ARBA" id="ARBA00023157"/>
    </source>
</evidence>
<feature type="domain" description="Ig-like" evidence="6">
    <location>
        <begin position="183"/>
        <end position="273"/>
    </location>
</feature>
<dbReference type="Pfam" id="PF08205">
    <property type="entry name" value="C2-set_2"/>
    <property type="match status" value="1"/>
</dbReference>
<dbReference type="Gene3D" id="2.60.40.10">
    <property type="entry name" value="Immunoglobulins"/>
    <property type="match status" value="3"/>
</dbReference>
<keyword evidence="4" id="KW-0812">Transmembrane</keyword>
<dbReference type="PANTHER" id="PTHR23278:SF19">
    <property type="entry name" value="OBSCURIN"/>
    <property type="match status" value="1"/>
</dbReference>
<protein>
    <submittedName>
        <fullName evidence="8">Uncharacterized protein LOC118267018</fullName>
    </submittedName>
</protein>
<dbReference type="PANTHER" id="PTHR23278">
    <property type="entry name" value="SIDESTEP PROTEIN"/>
    <property type="match status" value="1"/>
</dbReference>
<keyword evidence="3" id="KW-1015">Disulfide bond</keyword>
<dbReference type="Pfam" id="PF00047">
    <property type="entry name" value="ig"/>
    <property type="match status" value="1"/>
</dbReference>
<comment type="subcellular location">
    <subcellularLocation>
        <location evidence="1">Membrane</location>
        <topology evidence="1">Single-pass membrane protein</topology>
    </subcellularLocation>
</comment>
<dbReference type="GO" id="GO:0016020">
    <property type="term" value="C:membrane"/>
    <property type="evidence" value="ECO:0007669"/>
    <property type="project" value="UniProtKB-SubCell"/>
</dbReference>
<dbReference type="InterPro" id="IPR007110">
    <property type="entry name" value="Ig-like_dom"/>
</dbReference>
<name>A0A9R0F665_SPOFR</name>
<feature type="domain" description="Ig-like" evidence="6">
    <location>
        <begin position="64"/>
        <end position="169"/>
    </location>
</feature>
<keyword evidence="7" id="KW-1185">Reference proteome</keyword>
<dbReference type="RefSeq" id="XP_050560570.1">
    <property type="nucleotide sequence ID" value="XM_050704613.1"/>
</dbReference>
<dbReference type="AlphaFoldDB" id="A0A9R0F665"/>
<dbReference type="Proteomes" id="UP000829999">
    <property type="component" value="Chromosome 25"/>
</dbReference>
<evidence type="ECO:0000313" key="8">
    <source>
        <dbReference type="RefSeq" id="XP_050560570.1"/>
    </source>
</evidence>
<accession>A0A9R0F665</accession>
<reference evidence="8" key="1">
    <citation type="submission" date="2025-08" db="UniProtKB">
        <authorList>
            <consortium name="RefSeq"/>
        </authorList>
    </citation>
    <scope>IDENTIFICATION</scope>
    <source>
        <tissue evidence="8">Whole larval tissue</tissue>
    </source>
</reference>
<dbReference type="GeneID" id="118267018"/>
<dbReference type="SMART" id="SM00409">
    <property type="entry name" value="IG"/>
    <property type="match status" value="2"/>
</dbReference>
<evidence type="ECO:0000313" key="7">
    <source>
        <dbReference type="Proteomes" id="UP000829999"/>
    </source>
</evidence>
<feature type="signal peptide" evidence="5">
    <location>
        <begin position="1"/>
        <end position="19"/>
    </location>
</feature>
<keyword evidence="5" id="KW-0732">Signal</keyword>